<proteinExistence type="predicted"/>
<evidence type="ECO:0000259" key="2">
    <source>
        <dbReference type="Pfam" id="PF00534"/>
    </source>
</evidence>
<dbReference type="RefSeq" id="WP_147100145.1">
    <property type="nucleotide sequence ID" value="NZ_VOOS01000003.1"/>
</dbReference>
<protein>
    <submittedName>
        <fullName evidence="3">Glycosyltransferase family 4 protein</fullName>
    </submittedName>
</protein>
<dbReference type="GO" id="GO:0009103">
    <property type="term" value="P:lipopolysaccharide biosynthetic process"/>
    <property type="evidence" value="ECO:0007669"/>
    <property type="project" value="TreeGrafter"/>
</dbReference>
<dbReference type="SUPFAM" id="SSF53756">
    <property type="entry name" value="UDP-Glycosyltransferase/glycogen phosphorylase"/>
    <property type="match status" value="1"/>
</dbReference>
<dbReference type="PANTHER" id="PTHR46401">
    <property type="entry name" value="GLYCOSYLTRANSFERASE WBBK-RELATED"/>
    <property type="match status" value="1"/>
</dbReference>
<evidence type="ECO:0000256" key="1">
    <source>
        <dbReference type="ARBA" id="ARBA00022679"/>
    </source>
</evidence>
<dbReference type="AlphaFoldDB" id="A0A5C6RSM7"/>
<feature type="domain" description="Glycosyl transferase family 1" evidence="2">
    <location>
        <begin position="194"/>
        <end position="358"/>
    </location>
</feature>
<accession>A0A5C6RSM7</accession>
<name>A0A5C6RSM7_9FLAO</name>
<evidence type="ECO:0000313" key="3">
    <source>
        <dbReference type="EMBL" id="TXB65263.1"/>
    </source>
</evidence>
<organism evidence="3 4">
    <name type="scientific">Vicingus serpentipes</name>
    <dbReference type="NCBI Taxonomy" id="1926625"/>
    <lineage>
        <taxon>Bacteria</taxon>
        <taxon>Pseudomonadati</taxon>
        <taxon>Bacteroidota</taxon>
        <taxon>Flavobacteriia</taxon>
        <taxon>Flavobacteriales</taxon>
        <taxon>Vicingaceae</taxon>
        <taxon>Vicingus</taxon>
    </lineage>
</organism>
<dbReference type="Pfam" id="PF00534">
    <property type="entry name" value="Glycos_transf_1"/>
    <property type="match status" value="1"/>
</dbReference>
<dbReference type="Gene3D" id="3.40.50.2000">
    <property type="entry name" value="Glycogen Phosphorylase B"/>
    <property type="match status" value="2"/>
</dbReference>
<keyword evidence="1 3" id="KW-0808">Transferase</keyword>
<keyword evidence="4" id="KW-1185">Reference proteome</keyword>
<dbReference type="GO" id="GO:0016757">
    <property type="term" value="F:glycosyltransferase activity"/>
    <property type="evidence" value="ECO:0007669"/>
    <property type="project" value="InterPro"/>
</dbReference>
<evidence type="ECO:0000313" key="4">
    <source>
        <dbReference type="Proteomes" id="UP000321721"/>
    </source>
</evidence>
<sequence length="383" mass="44432">MKPNFVTIFPVAQNVHLIKDVGQIANAMAKNGIFKSTLVCYPNSKTYDNLKTEANHLKIEFLKPSGRFLFMEKAVLSYLKENAKNIDVLHLFHLTKETIYYGLHYLKHNKKGKIYLKMDVYNETLKQEIIYSKKWIFQKFHKLKEQSFLKKISVVSAENPISLDLLKQRFPILENKAILVTNGINVDFISKAFPQPKSFEEKENIILSVGRIGAEEKNYKMLMDSILGCDLNDWKLVLVGPIENNFDSYVEQKIKEHPHLKDKIELVGNVEDRVALYQYYNRSKIFCLTSPFESFGIAFIEAMYFGNYIIGTDGMSSFDYISNDLELGSRVSVNDEEALTLQLNELIIHPEKMEETYSKVQQQVAEKFYWSEIIKNLEEVLSK</sequence>
<dbReference type="EMBL" id="VOOS01000003">
    <property type="protein sequence ID" value="TXB65263.1"/>
    <property type="molecule type" value="Genomic_DNA"/>
</dbReference>
<reference evidence="3 4" key="1">
    <citation type="submission" date="2019-08" db="EMBL/GenBank/DDBJ databases">
        <title>Genome of Vicingus serpentipes NCIMB 15042.</title>
        <authorList>
            <person name="Bowman J.P."/>
        </authorList>
    </citation>
    <scope>NUCLEOTIDE SEQUENCE [LARGE SCALE GENOMIC DNA]</scope>
    <source>
        <strain evidence="3 4">NCIMB 15042</strain>
    </source>
</reference>
<dbReference type="CDD" id="cd03801">
    <property type="entry name" value="GT4_PimA-like"/>
    <property type="match status" value="1"/>
</dbReference>
<comment type="caution">
    <text evidence="3">The sequence shown here is derived from an EMBL/GenBank/DDBJ whole genome shotgun (WGS) entry which is preliminary data.</text>
</comment>
<dbReference type="PANTHER" id="PTHR46401:SF2">
    <property type="entry name" value="GLYCOSYLTRANSFERASE WBBK-RELATED"/>
    <property type="match status" value="1"/>
</dbReference>
<gene>
    <name evidence="3" type="ORF">FRY74_07525</name>
</gene>
<dbReference type="Proteomes" id="UP000321721">
    <property type="component" value="Unassembled WGS sequence"/>
</dbReference>
<dbReference type="OrthoDB" id="9790710at2"/>
<dbReference type="InterPro" id="IPR001296">
    <property type="entry name" value="Glyco_trans_1"/>
</dbReference>